<evidence type="ECO:0000313" key="2">
    <source>
        <dbReference type="EMBL" id="TNN34912.1"/>
    </source>
</evidence>
<proteinExistence type="predicted"/>
<feature type="region of interest" description="Disordered" evidence="1">
    <location>
        <begin position="1"/>
        <end position="23"/>
    </location>
</feature>
<evidence type="ECO:0000256" key="1">
    <source>
        <dbReference type="SAM" id="MobiDB-lite"/>
    </source>
</evidence>
<dbReference type="AlphaFoldDB" id="A0A4Z2F340"/>
<reference evidence="2 3" key="1">
    <citation type="submission" date="2019-03" db="EMBL/GenBank/DDBJ databases">
        <title>First draft genome of Liparis tanakae, snailfish: a comprehensive survey of snailfish specific genes.</title>
        <authorList>
            <person name="Kim W."/>
            <person name="Song I."/>
            <person name="Jeong J.-H."/>
            <person name="Kim D."/>
            <person name="Kim S."/>
            <person name="Ryu S."/>
            <person name="Song J.Y."/>
            <person name="Lee S.K."/>
        </authorList>
    </citation>
    <scope>NUCLEOTIDE SEQUENCE [LARGE SCALE GENOMIC DNA]</scope>
    <source>
        <tissue evidence="2">Muscle</tissue>
    </source>
</reference>
<comment type="caution">
    <text evidence="2">The sequence shown here is derived from an EMBL/GenBank/DDBJ whole genome shotgun (WGS) entry which is preliminary data.</text>
</comment>
<evidence type="ECO:0000313" key="3">
    <source>
        <dbReference type="Proteomes" id="UP000314294"/>
    </source>
</evidence>
<dbReference type="Proteomes" id="UP000314294">
    <property type="component" value="Unassembled WGS sequence"/>
</dbReference>
<sequence length="60" mass="6406">MMSLPVGTETQRPSARRAVGGVSSRVLKCKKGAARGPAPSRNSEKLLMLANITATHSQDW</sequence>
<name>A0A4Z2F340_9TELE</name>
<keyword evidence="3" id="KW-1185">Reference proteome</keyword>
<accession>A0A4Z2F340</accession>
<organism evidence="2 3">
    <name type="scientific">Liparis tanakae</name>
    <name type="common">Tanaka's snailfish</name>
    <dbReference type="NCBI Taxonomy" id="230148"/>
    <lineage>
        <taxon>Eukaryota</taxon>
        <taxon>Metazoa</taxon>
        <taxon>Chordata</taxon>
        <taxon>Craniata</taxon>
        <taxon>Vertebrata</taxon>
        <taxon>Euteleostomi</taxon>
        <taxon>Actinopterygii</taxon>
        <taxon>Neopterygii</taxon>
        <taxon>Teleostei</taxon>
        <taxon>Neoteleostei</taxon>
        <taxon>Acanthomorphata</taxon>
        <taxon>Eupercaria</taxon>
        <taxon>Perciformes</taxon>
        <taxon>Cottioidei</taxon>
        <taxon>Cottales</taxon>
        <taxon>Liparidae</taxon>
        <taxon>Liparis</taxon>
    </lineage>
</organism>
<gene>
    <name evidence="2" type="ORF">EYF80_054925</name>
</gene>
<dbReference type="EMBL" id="SRLO01001867">
    <property type="protein sequence ID" value="TNN34912.1"/>
    <property type="molecule type" value="Genomic_DNA"/>
</dbReference>
<protein>
    <submittedName>
        <fullName evidence="2">Uncharacterized protein</fullName>
    </submittedName>
</protein>